<evidence type="ECO:0008006" key="3">
    <source>
        <dbReference type="Google" id="ProtNLM"/>
    </source>
</evidence>
<evidence type="ECO:0000313" key="2">
    <source>
        <dbReference type="Proteomes" id="UP000199576"/>
    </source>
</evidence>
<protein>
    <recommendedName>
        <fullName evidence="3">DUF1534 domain-containing protein</fullName>
    </recommendedName>
</protein>
<accession>A0ABY0UK50</accession>
<keyword evidence="2" id="KW-1185">Reference proteome</keyword>
<reference evidence="1 2" key="1">
    <citation type="submission" date="2016-10" db="EMBL/GenBank/DDBJ databases">
        <authorList>
            <person name="Varghese N."/>
            <person name="Submissions S."/>
        </authorList>
    </citation>
    <scope>NUCLEOTIDE SEQUENCE [LARGE SCALE GENOMIC DNA]</scope>
    <source>
        <strain evidence="1 2">BS2981</strain>
    </source>
</reference>
<dbReference type="EMBL" id="LT629753">
    <property type="protein sequence ID" value="SDS80165.1"/>
    <property type="molecule type" value="Genomic_DNA"/>
</dbReference>
<organism evidence="1 2">
    <name type="scientific">Pseudomonas cedrina</name>
    <dbReference type="NCBI Taxonomy" id="651740"/>
    <lineage>
        <taxon>Bacteria</taxon>
        <taxon>Pseudomonadati</taxon>
        <taxon>Pseudomonadota</taxon>
        <taxon>Gammaproteobacteria</taxon>
        <taxon>Pseudomonadales</taxon>
        <taxon>Pseudomonadaceae</taxon>
        <taxon>Pseudomonas</taxon>
    </lineage>
</organism>
<proteinExistence type="predicted"/>
<gene>
    <name evidence="1" type="ORF">SAMN04490182_2430</name>
</gene>
<dbReference type="Proteomes" id="UP000199576">
    <property type="component" value="Chromosome I"/>
</dbReference>
<name>A0ABY0UK50_PSECE</name>
<sequence>MNMPAHLADRGIYTRRAREPHLLVESATRGCLCSTFAKRL</sequence>
<evidence type="ECO:0000313" key="1">
    <source>
        <dbReference type="EMBL" id="SDS80165.1"/>
    </source>
</evidence>